<evidence type="ECO:0000313" key="7">
    <source>
        <dbReference type="Proteomes" id="UP000243463"/>
    </source>
</evidence>
<gene>
    <name evidence="6" type="ORF">SAMN05444584_1862</name>
</gene>
<accession>A0A217EI58</accession>
<dbReference type="PANTHER" id="PTHR43072">
    <property type="entry name" value="N-ACETYLTRANSFERASE"/>
    <property type="match status" value="1"/>
</dbReference>
<dbReference type="SUPFAM" id="SSF55729">
    <property type="entry name" value="Acyl-CoA N-acyltransferases (Nat)"/>
    <property type="match status" value="1"/>
</dbReference>
<evidence type="ECO:0000313" key="6">
    <source>
        <dbReference type="EMBL" id="SNQ29890.1"/>
    </source>
</evidence>
<dbReference type="PROSITE" id="PS51186">
    <property type="entry name" value="GNAT"/>
    <property type="match status" value="1"/>
</dbReference>
<dbReference type="Pfam" id="PF00583">
    <property type="entry name" value="Acetyltransf_1"/>
    <property type="match status" value="1"/>
</dbReference>
<evidence type="ECO:0000256" key="1">
    <source>
        <dbReference type="ARBA" id="ARBA00022679"/>
    </source>
</evidence>
<protein>
    <submittedName>
        <fullName evidence="6">Phosphinothricin acetyltransferase</fullName>
    </submittedName>
</protein>
<dbReference type="EMBL" id="FZLN01000003">
    <property type="protein sequence ID" value="SNQ29890.1"/>
    <property type="molecule type" value="Genomic_DNA"/>
</dbReference>
<keyword evidence="1 6" id="KW-0808">Transferase</keyword>
<dbReference type="Gene3D" id="3.40.630.30">
    <property type="match status" value="1"/>
</dbReference>
<dbReference type="FunFam" id="3.40.630.30:FF:000026">
    <property type="entry name" value="Phosphinothricin acetyltransferase"/>
    <property type="match status" value="1"/>
</dbReference>
<dbReference type="GO" id="GO:0016747">
    <property type="term" value="F:acyltransferase activity, transferring groups other than amino-acyl groups"/>
    <property type="evidence" value="ECO:0007669"/>
    <property type="project" value="InterPro"/>
</dbReference>
<name>A0A217EI58_9GAMM</name>
<dbReference type="PANTHER" id="PTHR43072:SF23">
    <property type="entry name" value="UPF0039 PROTEIN C11D3.02C"/>
    <property type="match status" value="1"/>
</dbReference>
<evidence type="ECO:0000256" key="4">
    <source>
        <dbReference type="ARBA" id="ARBA00051334"/>
    </source>
</evidence>
<feature type="domain" description="N-acetyltransferase" evidence="5">
    <location>
        <begin position="6"/>
        <end position="164"/>
    </location>
</feature>
<sequence>MDQNNKIIPCSFEQHADAILAIFNDAILHSTALYEYQERSLHQIKDWFLAKQAAHFPVIGIENTAGELMGFASYGMFRAFPANQFTVEHSIYVDQAYRGQGLGRILLEAIIAEAKNNNMHVMIGGIDATNQGSIILHEKLGFEHAGTLKEVAFKFDRWLDLAFYQLILSDELNLHKKSY</sequence>
<keyword evidence="7" id="KW-1185">Reference proteome</keyword>
<evidence type="ECO:0000256" key="3">
    <source>
        <dbReference type="ARBA" id="ARBA00050603"/>
    </source>
</evidence>
<evidence type="ECO:0000256" key="2">
    <source>
        <dbReference type="ARBA" id="ARBA00023315"/>
    </source>
</evidence>
<reference evidence="7" key="1">
    <citation type="submission" date="2017-06" db="EMBL/GenBank/DDBJ databases">
        <authorList>
            <person name="Varghese N."/>
            <person name="Submissions S."/>
        </authorList>
    </citation>
    <scope>NUCLEOTIDE SEQUENCE [LARGE SCALE GENOMIC DNA]</scope>
    <source>
        <strain evidence="7">ANC 5114</strain>
    </source>
</reference>
<dbReference type="OrthoDB" id="5459937at2"/>
<evidence type="ECO:0000259" key="5">
    <source>
        <dbReference type="PROSITE" id="PS51186"/>
    </source>
</evidence>
<dbReference type="InterPro" id="IPR000182">
    <property type="entry name" value="GNAT_dom"/>
</dbReference>
<dbReference type="CDD" id="cd04301">
    <property type="entry name" value="NAT_SF"/>
    <property type="match status" value="1"/>
</dbReference>
<keyword evidence="2" id="KW-0012">Acyltransferase</keyword>
<organism evidence="6 7">
    <name type="scientific">Acinetobacter apis</name>
    <dbReference type="NCBI Taxonomy" id="1229165"/>
    <lineage>
        <taxon>Bacteria</taxon>
        <taxon>Pseudomonadati</taxon>
        <taxon>Pseudomonadota</taxon>
        <taxon>Gammaproteobacteria</taxon>
        <taxon>Moraxellales</taxon>
        <taxon>Moraxellaceae</taxon>
        <taxon>Acinetobacter</taxon>
    </lineage>
</organism>
<comment type="catalytic activity">
    <reaction evidence="4">
        <text>L-methionine sulfone + acetyl-CoA = N-acetyl-L-methionine sulfone + CoA + H(+)</text>
        <dbReference type="Rhea" id="RHEA:47656"/>
        <dbReference type="ChEBI" id="CHEBI:15378"/>
        <dbReference type="ChEBI" id="CHEBI:57287"/>
        <dbReference type="ChEBI" id="CHEBI:57288"/>
        <dbReference type="ChEBI" id="CHEBI:87824"/>
        <dbReference type="ChEBI" id="CHEBI:87825"/>
    </reaction>
</comment>
<dbReference type="InterPro" id="IPR016181">
    <property type="entry name" value="Acyl_CoA_acyltransferase"/>
</dbReference>
<dbReference type="AlphaFoldDB" id="A0A217EI58"/>
<dbReference type="Proteomes" id="UP000243463">
    <property type="component" value="Unassembled WGS sequence"/>
</dbReference>
<comment type="catalytic activity">
    <reaction evidence="3">
        <text>L-methionine sulfoximine + acetyl-CoA = N-acetyl-L-methionine sulfoximine + CoA + H(+)</text>
        <dbReference type="Rhea" id="RHEA:47660"/>
        <dbReference type="ChEBI" id="CHEBI:15378"/>
        <dbReference type="ChEBI" id="CHEBI:57287"/>
        <dbReference type="ChEBI" id="CHEBI:57288"/>
        <dbReference type="ChEBI" id="CHEBI:87826"/>
        <dbReference type="ChEBI" id="CHEBI:87827"/>
    </reaction>
</comment>
<proteinExistence type="predicted"/>